<dbReference type="InterPro" id="IPR035965">
    <property type="entry name" value="PAS-like_dom_sf"/>
</dbReference>
<organism evidence="17 18">
    <name type="scientific">Parvularcula maris</name>
    <dbReference type="NCBI Taxonomy" id="2965077"/>
    <lineage>
        <taxon>Bacteria</taxon>
        <taxon>Pseudomonadati</taxon>
        <taxon>Pseudomonadota</taxon>
        <taxon>Alphaproteobacteria</taxon>
        <taxon>Parvularculales</taxon>
        <taxon>Parvularculaceae</taxon>
        <taxon>Parvularcula</taxon>
    </lineage>
</organism>
<dbReference type="EC" id="2.7.13.3" evidence="2"/>
<dbReference type="AlphaFoldDB" id="A0A9X2LA52"/>
<keyword evidence="13" id="KW-0157">Chromophore</keyword>
<keyword evidence="6" id="KW-0285">Flavoprotein</keyword>
<dbReference type="Pfam" id="PF13426">
    <property type="entry name" value="PAS_9"/>
    <property type="match status" value="1"/>
</dbReference>
<evidence type="ECO:0000256" key="12">
    <source>
        <dbReference type="ARBA" id="ARBA00022840"/>
    </source>
</evidence>
<keyword evidence="3" id="KW-0600">Photoreceptor protein</keyword>
<dbReference type="InterPro" id="IPR000014">
    <property type="entry name" value="PAS"/>
</dbReference>
<dbReference type="CDD" id="cd00130">
    <property type="entry name" value="PAS"/>
    <property type="match status" value="1"/>
</dbReference>
<evidence type="ECO:0000256" key="3">
    <source>
        <dbReference type="ARBA" id="ARBA00022543"/>
    </source>
</evidence>
<comment type="catalytic activity">
    <reaction evidence="1">
        <text>ATP + protein L-histidine = ADP + protein N-phospho-L-histidine.</text>
        <dbReference type="EC" id="2.7.13.3"/>
    </reaction>
</comment>
<evidence type="ECO:0000256" key="10">
    <source>
        <dbReference type="ARBA" id="ARBA00022741"/>
    </source>
</evidence>
<keyword evidence="12" id="KW-0067">ATP-binding</keyword>
<name>A0A9X2LA52_9PROT</name>
<dbReference type="SUPFAM" id="SSF55785">
    <property type="entry name" value="PYP-like sensor domain (PAS domain)"/>
    <property type="match status" value="1"/>
</dbReference>
<evidence type="ECO:0000313" key="18">
    <source>
        <dbReference type="Proteomes" id="UP001142610"/>
    </source>
</evidence>
<keyword evidence="15" id="KW-0675">Receptor</keyword>
<evidence type="ECO:0000259" key="16">
    <source>
        <dbReference type="PROSITE" id="PS50113"/>
    </source>
</evidence>
<dbReference type="GO" id="GO:0009881">
    <property type="term" value="F:photoreceptor activity"/>
    <property type="evidence" value="ECO:0007669"/>
    <property type="project" value="UniProtKB-KW"/>
</dbReference>
<dbReference type="InterPro" id="IPR001610">
    <property type="entry name" value="PAC"/>
</dbReference>
<evidence type="ECO:0000256" key="7">
    <source>
        <dbReference type="ARBA" id="ARBA00022643"/>
    </source>
</evidence>
<dbReference type="PANTHER" id="PTHR41523">
    <property type="entry name" value="TWO-COMPONENT SYSTEM SENSOR PROTEIN"/>
    <property type="match status" value="1"/>
</dbReference>
<reference evidence="17" key="1">
    <citation type="submission" date="2022-07" db="EMBL/GenBank/DDBJ databases">
        <title>Parvularcula maris sp. nov., an algicidal bacterium isolated from seawater.</title>
        <authorList>
            <person name="Li F."/>
        </authorList>
    </citation>
    <scope>NUCLEOTIDE SEQUENCE</scope>
    <source>
        <strain evidence="17">BGMRC 0090</strain>
    </source>
</reference>
<keyword evidence="10" id="KW-0547">Nucleotide-binding</keyword>
<evidence type="ECO:0000256" key="2">
    <source>
        <dbReference type="ARBA" id="ARBA00012438"/>
    </source>
</evidence>
<dbReference type="SMART" id="SM00911">
    <property type="entry name" value="HWE_HK"/>
    <property type="match status" value="1"/>
</dbReference>
<dbReference type="Pfam" id="PF07536">
    <property type="entry name" value="HWE_HK"/>
    <property type="match status" value="1"/>
</dbReference>
<dbReference type="GO" id="GO:0005524">
    <property type="term" value="F:ATP binding"/>
    <property type="evidence" value="ECO:0007669"/>
    <property type="project" value="UniProtKB-KW"/>
</dbReference>
<evidence type="ECO:0000256" key="6">
    <source>
        <dbReference type="ARBA" id="ARBA00022630"/>
    </source>
</evidence>
<keyword evidence="5" id="KW-0716">Sensory transduction</keyword>
<accession>A0A9X2LA52</accession>
<evidence type="ECO:0000256" key="13">
    <source>
        <dbReference type="ARBA" id="ARBA00022991"/>
    </source>
</evidence>
<keyword evidence="11" id="KW-0418">Kinase</keyword>
<proteinExistence type="predicted"/>
<evidence type="ECO:0000256" key="14">
    <source>
        <dbReference type="ARBA" id="ARBA00023026"/>
    </source>
</evidence>
<keyword evidence="4" id="KW-0597">Phosphoprotein</keyword>
<dbReference type="EMBL" id="JANIBC010000008">
    <property type="protein sequence ID" value="MCQ8185788.1"/>
    <property type="molecule type" value="Genomic_DNA"/>
</dbReference>
<dbReference type="SMART" id="SM00086">
    <property type="entry name" value="PAC"/>
    <property type="match status" value="1"/>
</dbReference>
<evidence type="ECO:0000313" key="17">
    <source>
        <dbReference type="EMBL" id="MCQ8185788.1"/>
    </source>
</evidence>
<evidence type="ECO:0000256" key="4">
    <source>
        <dbReference type="ARBA" id="ARBA00022553"/>
    </source>
</evidence>
<keyword evidence="18" id="KW-1185">Reference proteome</keyword>
<evidence type="ECO:0000256" key="8">
    <source>
        <dbReference type="ARBA" id="ARBA00022679"/>
    </source>
</evidence>
<protein>
    <recommendedName>
        <fullName evidence="2">histidine kinase</fullName>
        <ecNumber evidence="2">2.7.13.3</ecNumber>
    </recommendedName>
</protein>
<evidence type="ECO:0000256" key="15">
    <source>
        <dbReference type="ARBA" id="ARBA00023170"/>
    </source>
</evidence>
<keyword evidence="14" id="KW-0843">Virulence</keyword>
<comment type="caution">
    <text evidence="17">The sequence shown here is derived from an EMBL/GenBank/DDBJ whole genome shotgun (WGS) entry which is preliminary data.</text>
</comment>
<dbReference type="InterPro" id="IPR000700">
    <property type="entry name" value="PAS-assoc_C"/>
</dbReference>
<keyword evidence="7" id="KW-0288">FMN</keyword>
<dbReference type="GO" id="GO:0004673">
    <property type="term" value="F:protein histidine kinase activity"/>
    <property type="evidence" value="ECO:0007669"/>
    <property type="project" value="UniProtKB-EC"/>
</dbReference>
<evidence type="ECO:0000256" key="5">
    <source>
        <dbReference type="ARBA" id="ARBA00022606"/>
    </source>
</evidence>
<keyword evidence="9" id="KW-0677">Repeat</keyword>
<dbReference type="Gene3D" id="3.30.450.20">
    <property type="entry name" value="PAS domain"/>
    <property type="match status" value="1"/>
</dbReference>
<evidence type="ECO:0000256" key="11">
    <source>
        <dbReference type="ARBA" id="ARBA00022777"/>
    </source>
</evidence>
<dbReference type="PANTHER" id="PTHR41523:SF8">
    <property type="entry name" value="ETHYLENE RESPONSE SENSOR PROTEIN"/>
    <property type="match status" value="1"/>
</dbReference>
<dbReference type="Proteomes" id="UP001142610">
    <property type="component" value="Unassembled WGS sequence"/>
</dbReference>
<dbReference type="NCBIfam" id="TIGR00229">
    <property type="entry name" value="sensory_box"/>
    <property type="match status" value="1"/>
</dbReference>
<dbReference type="InterPro" id="IPR011102">
    <property type="entry name" value="Sig_transdc_His_kinase_HWE"/>
</dbReference>
<sequence length="321" mass="36002">MQQAIDRARDLEIAVDQAKDSISITEYAPLGEPGPKITFVNRGFERMTGYSAEEAEGMTPRVLQGERTDRAVLDDLRTKLEAGQGAEYIRTVNYRKDGTPFWIEWSVSPIHNKDGTPRSWLAVQRDVTEQVEAEEERQRLVAELDHRVKNIFATMMVIVRSADAGDDTGDALRSRLLYQLQALNAAHTLVFQEPDREAPFVDIVEAVIGPFDPEGELVARRGKGGRFSGRQAVNAAIILYELALMSSENGALSQGRGVKLSWQEEGEELRVVWDEDAPLRSEGRFGFSLVKTFVRGSSWKEAGIDEREDGFTIRMSLREGR</sequence>
<keyword evidence="8" id="KW-0808">Transferase</keyword>
<dbReference type="PROSITE" id="PS50113">
    <property type="entry name" value="PAC"/>
    <property type="match status" value="1"/>
</dbReference>
<evidence type="ECO:0000256" key="9">
    <source>
        <dbReference type="ARBA" id="ARBA00022737"/>
    </source>
</evidence>
<feature type="domain" description="PAC" evidence="16">
    <location>
        <begin position="87"/>
        <end position="139"/>
    </location>
</feature>
<evidence type="ECO:0000256" key="1">
    <source>
        <dbReference type="ARBA" id="ARBA00000085"/>
    </source>
</evidence>
<gene>
    <name evidence="17" type="ORF">NOG11_10315</name>
</gene>